<dbReference type="Gene3D" id="3.40.50.2020">
    <property type="match status" value="1"/>
</dbReference>
<keyword evidence="9 12" id="KW-0328">Glycosyltransferase</keyword>
<dbReference type="RefSeq" id="WP_143986741.1">
    <property type="nucleotide sequence ID" value="NZ_CP041692.1"/>
</dbReference>
<dbReference type="GO" id="GO:0044209">
    <property type="term" value="P:AMP salvage"/>
    <property type="evidence" value="ECO:0007669"/>
    <property type="project" value="UniProtKB-UniRule"/>
</dbReference>
<keyword evidence="15" id="KW-1185">Reference proteome</keyword>
<name>A0A516Q018_9ACTN</name>
<comment type="function">
    <text evidence="2 12">Catalyzes a salvage reaction resulting in the formation of AMP, that is energically less costly than de novo synthesis.</text>
</comment>
<dbReference type="KEGG" id="mik:FOE78_13445"/>
<keyword evidence="11 12" id="KW-0660">Purine salvage</keyword>
<evidence type="ECO:0000313" key="14">
    <source>
        <dbReference type="EMBL" id="QDP96779.1"/>
    </source>
</evidence>
<dbReference type="GO" id="GO:0006166">
    <property type="term" value="P:purine ribonucleoside salvage"/>
    <property type="evidence" value="ECO:0007669"/>
    <property type="project" value="UniProtKB-UniRule"/>
</dbReference>
<keyword evidence="10 12" id="KW-0808">Transferase</keyword>
<evidence type="ECO:0000256" key="8">
    <source>
        <dbReference type="ARBA" id="ARBA00022490"/>
    </source>
</evidence>
<dbReference type="SUPFAM" id="SSF53271">
    <property type="entry name" value="PRTase-like"/>
    <property type="match status" value="1"/>
</dbReference>
<comment type="catalytic activity">
    <reaction evidence="1 12">
        <text>AMP + diphosphate = 5-phospho-alpha-D-ribose 1-diphosphate + adenine</text>
        <dbReference type="Rhea" id="RHEA:16609"/>
        <dbReference type="ChEBI" id="CHEBI:16708"/>
        <dbReference type="ChEBI" id="CHEBI:33019"/>
        <dbReference type="ChEBI" id="CHEBI:58017"/>
        <dbReference type="ChEBI" id="CHEBI:456215"/>
        <dbReference type="EC" id="2.4.2.7"/>
    </reaction>
</comment>
<keyword evidence="8 12" id="KW-0963">Cytoplasm</keyword>
<evidence type="ECO:0000256" key="9">
    <source>
        <dbReference type="ARBA" id="ARBA00022676"/>
    </source>
</evidence>
<dbReference type="AlphaFoldDB" id="A0A516Q018"/>
<dbReference type="GO" id="GO:0006168">
    <property type="term" value="P:adenine salvage"/>
    <property type="evidence" value="ECO:0007669"/>
    <property type="project" value="InterPro"/>
</dbReference>
<evidence type="ECO:0000256" key="5">
    <source>
        <dbReference type="ARBA" id="ARBA00008391"/>
    </source>
</evidence>
<dbReference type="NCBIfam" id="NF002636">
    <property type="entry name" value="PRK02304.1-5"/>
    <property type="match status" value="1"/>
</dbReference>
<evidence type="ECO:0000256" key="1">
    <source>
        <dbReference type="ARBA" id="ARBA00000868"/>
    </source>
</evidence>
<evidence type="ECO:0000256" key="4">
    <source>
        <dbReference type="ARBA" id="ARBA00004659"/>
    </source>
</evidence>
<dbReference type="GO" id="GO:0002055">
    <property type="term" value="F:adenine binding"/>
    <property type="evidence" value="ECO:0007669"/>
    <property type="project" value="TreeGrafter"/>
</dbReference>
<evidence type="ECO:0000256" key="12">
    <source>
        <dbReference type="HAMAP-Rule" id="MF_00004"/>
    </source>
</evidence>
<dbReference type="InterPro" id="IPR005764">
    <property type="entry name" value="Ade_phspho_trans"/>
</dbReference>
<reference evidence="14 15" key="1">
    <citation type="submission" date="2019-07" db="EMBL/GenBank/DDBJ databases">
        <title>Microlunatus dokdonensis sp. nov. isolated from the rhizospheric soil of the wild plant Elymus tsukushiensis.</title>
        <authorList>
            <person name="Ghim S.-Y."/>
            <person name="Hwang Y.-J."/>
            <person name="Son J.-S."/>
            <person name="Shin J.-H."/>
        </authorList>
    </citation>
    <scope>NUCLEOTIDE SEQUENCE [LARGE SCALE GENOMIC DNA]</scope>
    <source>
        <strain evidence="14 15">KUDC0627</strain>
    </source>
</reference>
<organism evidence="14 15">
    <name type="scientific">Microlunatus elymi</name>
    <dbReference type="NCBI Taxonomy" id="2596828"/>
    <lineage>
        <taxon>Bacteria</taxon>
        <taxon>Bacillati</taxon>
        <taxon>Actinomycetota</taxon>
        <taxon>Actinomycetes</taxon>
        <taxon>Propionibacteriales</taxon>
        <taxon>Propionibacteriaceae</taxon>
        <taxon>Microlunatus</taxon>
    </lineage>
</organism>
<dbReference type="Proteomes" id="UP000319263">
    <property type="component" value="Chromosome"/>
</dbReference>
<evidence type="ECO:0000256" key="10">
    <source>
        <dbReference type="ARBA" id="ARBA00022679"/>
    </source>
</evidence>
<dbReference type="OrthoDB" id="9803963at2"/>
<protein>
    <recommendedName>
        <fullName evidence="7 12">Adenine phosphoribosyltransferase</fullName>
        <shortName evidence="12">APRT</shortName>
        <ecNumber evidence="7 12">2.4.2.7</ecNumber>
    </recommendedName>
</protein>
<dbReference type="FunFam" id="3.40.50.2020:FF:000004">
    <property type="entry name" value="Adenine phosphoribosyltransferase"/>
    <property type="match status" value="1"/>
</dbReference>
<accession>A0A516Q018</accession>
<dbReference type="InterPro" id="IPR000836">
    <property type="entry name" value="PRTase_dom"/>
</dbReference>
<proteinExistence type="inferred from homology"/>
<comment type="pathway">
    <text evidence="4 12">Purine metabolism; AMP biosynthesis via salvage pathway; AMP from adenine: step 1/1.</text>
</comment>
<evidence type="ECO:0000256" key="7">
    <source>
        <dbReference type="ARBA" id="ARBA00011893"/>
    </source>
</evidence>
<gene>
    <name evidence="12" type="primary">apt</name>
    <name evidence="14" type="ORF">FOE78_13445</name>
</gene>
<evidence type="ECO:0000256" key="3">
    <source>
        <dbReference type="ARBA" id="ARBA00004496"/>
    </source>
</evidence>
<dbReference type="InterPro" id="IPR050054">
    <property type="entry name" value="UPRTase/APRTase"/>
</dbReference>
<comment type="similarity">
    <text evidence="5 12">Belongs to the purine/pyrimidine phosphoribosyltransferase family.</text>
</comment>
<evidence type="ECO:0000256" key="2">
    <source>
        <dbReference type="ARBA" id="ARBA00003968"/>
    </source>
</evidence>
<dbReference type="GO" id="GO:0003999">
    <property type="term" value="F:adenine phosphoribosyltransferase activity"/>
    <property type="evidence" value="ECO:0007669"/>
    <property type="project" value="UniProtKB-UniRule"/>
</dbReference>
<evidence type="ECO:0000259" key="13">
    <source>
        <dbReference type="Pfam" id="PF00156"/>
    </source>
</evidence>
<dbReference type="InterPro" id="IPR029057">
    <property type="entry name" value="PRTase-like"/>
</dbReference>
<dbReference type="CDD" id="cd06223">
    <property type="entry name" value="PRTases_typeI"/>
    <property type="match status" value="1"/>
</dbReference>
<comment type="subcellular location">
    <subcellularLocation>
        <location evidence="3 12">Cytoplasm</location>
    </subcellularLocation>
</comment>
<dbReference type="GO" id="GO:0016208">
    <property type="term" value="F:AMP binding"/>
    <property type="evidence" value="ECO:0007669"/>
    <property type="project" value="TreeGrafter"/>
</dbReference>
<feature type="domain" description="Phosphoribosyltransferase" evidence="13">
    <location>
        <begin position="46"/>
        <end position="151"/>
    </location>
</feature>
<dbReference type="UniPathway" id="UPA00588">
    <property type="reaction ID" value="UER00646"/>
</dbReference>
<evidence type="ECO:0000256" key="6">
    <source>
        <dbReference type="ARBA" id="ARBA00011738"/>
    </source>
</evidence>
<sequence length="178" mass="18776">MNNQNWVDLIRDIPDFPEPGVVFKDITPLIGSPGGFSAVITELVQRTPKDIDVVVGMEARGFIFGAPVALALGTGFVPVRKPGKLPGETITTEYELEYGTNALSVHKDAIGNGARVLIVDDVLATGGTVAATARLIKELGADLVAVAVVMELGFLDGRKNLSEQGIDEVISLTHVDAP</sequence>
<dbReference type="PANTHER" id="PTHR32315:SF3">
    <property type="entry name" value="ADENINE PHOSPHORIBOSYLTRANSFERASE"/>
    <property type="match status" value="1"/>
</dbReference>
<dbReference type="HAMAP" id="MF_00004">
    <property type="entry name" value="Aden_phosphoribosyltr"/>
    <property type="match status" value="1"/>
</dbReference>
<comment type="subunit">
    <text evidence="6 12">Homodimer.</text>
</comment>
<evidence type="ECO:0000313" key="15">
    <source>
        <dbReference type="Proteomes" id="UP000319263"/>
    </source>
</evidence>
<dbReference type="EC" id="2.4.2.7" evidence="7 12"/>
<dbReference type="EMBL" id="CP041692">
    <property type="protein sequence ID" value="QDP96779.1"/>
    <property type="molecule type" value="Genomic_DNA"/>
</dbReference>
<dbReference type="GO" id="GO:0005737">
    <property type="term" value="C:cytoplasm"/>
    <property type="evidence" value="ECO:0007669"/>
    <property type="project" value="UniProtKB-SubCell"/>
</dbReference>
<dbReference type="Pfam" id="PF00156">
    <property type="entry name" value="Pribosyltran"/>
    <property type="match status" value="1"/>
</dbReference>
<dbReference type="NCBIfam" id="TIGR01090">
    <property type="entry name" value="apt"/>
    <property type="match status" value="1"/>
</dbReference>
<dbReference type="PANTHER" id="PTHR32315">
    <property type="entry name" value="ADENINE PHOSPHORIBOSYLTRANSFERASE"/>
    <property type="match status" value="1"/>
</dbReference>
<dbReference type="NCBIfam" id="NF002634">
    <property type="entry name" value="PRK02304.1-3"/>
    <property type="match status" value="1"/>
</dbReference>
<evidence type="ECO:0000256" key="11">
    <source>
        <dbReference type="ARBA" id="ARBA00022726"/>
    </source>
</evidence>